<dbReference type="AlphaFoldDB" id="A0A846LUE3"/>
<keyword evidence="1" id="KW-1133">Transmembrane helix</keyword>
<evidence type="ECO:0000313" key="2">
    <source>
        <dbReference type="EMBL" id="GGL83311.1"/>
    </source>
</evidence>
<reference evidence="2" key="4">
    <citation type="submission" date="2024-05" db="EMBL/GenBank/DDBJ databases">
        <authorList>
            <person name="Sun Q."/>
            <person name="Zhou Y."/>
        </authorList>
    </citation>
    <scope>NUCLEOTIDE SEQUENCE</scope>
    <source>
        <strain evidence="2">CGMCC 4.5581</strain>
    </source>
</reference>
<evidence type="ECO:0000313" key="4">
    <source>
        <dbReference type="Proteomes" id="UP000552836"/>
    </source>
</evidence>
<keyword evidence="1" id="KW-0812">Transmembrane</keyword>
<name>A0A846LUE3_9ACTN</name>
<accession>A0A846LUE3</accession>
<feature type="transmembrane region" description="Helical" evidence="1">
    <location>
        <begin position="163"/>
        <end position="184"/>
    </location>
</feature>
<proteinExistence type="predicted"/>
<feature type="transmembrane region" description="Helical" evidence="1">
    <location>
        <begin position="190"/>
        <end position="211"/>
    </location>
</feature>
<sequence>MSDFLLVLGLAALPAAGNFFGGVLAEVFRVSERTLSLALHLAAGIVLAVVGLELMPEALSASQPWIPLLAFVGGGAAFIGLDRAVGYVRARMGGGDKQRGALAIFSGVSIDLFSDGVMIGTGTVLNPALGLLLAMGQVPADVPEGFAAIATLRSAGINRRRRIAMAAAFTIPILLGATIGFWALRDAPEIITLSVLALTGGALSAVVVEEMIGEAHEGETSQLGPVFLTAGFALFGAISVYLGS</sequence>
<feature type="transmembrane region" description="Helical" evidence="1">
    <location>
        <begin position="35"/>
        <end position="52"/>
    </location>
</feature>
<dbReference type="EMBL" id="BMMI01000011">
    <property type="protein sequence ID" value="GGL83311.1"/>
    <property type="molecule type" value="Genomic_DNA"/>
</dbReference>
<feature type="transmembrane region" description="Helical" evidence="1">
    <location>
        <begin position="101"/>
        <end position="125"/>
    </location>
</feature>
<dbReference type="Proteomes" id="UP000552836">
    <property type="component" value="Unassembled WGS sequence"/>
</dbReference>
<dbReference type="EMBL" id="JAAMPA010000002">
    <property type="protein sequence ID" value="NIH69285.1"/>
    <property type="molecule type" value="Genomic_DNA"/>
</dbReference>
<comment type="caution">
    <text evidence="3">The sequence shown here is derived from an EMBL/GenBank/DDBJ whole genome shotgun (WGS) entry which is preliminary data.</text>
</comment>
<reference evidence="2" key="1">
    <citation type="journal article" date="2014" name="Int. J. Syst. Evol. Microbiol.">
        <title>Complete genome of a new Firmicutes species belonging to the dominant human colonic microbiota ('Ruminococcus bicirculans') reveals two chromosomes and a selective capacity to utilize plant glucans.</title>
        <authorList>
            <consortium name="NISC Comparative Sequencing Program"/>
            <person name="Wegmann U."/>
            <person name="Louis P."/>
            <person name="Goesmann A."/>
            <person name="Henrissat B."/>
            <person name="Duncan S.H."/>
            <person name="Flint H.J."/>
        </authorList>
    </citation>
    <scope>NUCLEOTIDE SEQUENCE</scope>
    <source>
        <strain evidence="2">CGMCC 4.5581</strain>
    </source>
</reference>
<keyword evidence="5" id="KW-1185">Reference proteome</keyword>
<dbReference type="RefSeq" id="WP_166756820.1">
    <property type="nucleotide sequence ID" value="NZ_BAABJU010000024.1"/>
</dbReference>
<feature type="transmembrane region" description="Helical" evidence="1">
    <location>
        <begin position="223"/>
        <end position="242"/>
    </location>
</feature>
<keyword evidence="1" id="KW-0472">Membrane</keyword>
<dbReference type="Proteomes" id="UP000648663">
    <property type="component" value="Unassembled WGS sequence"/>
</dbReference>
<evidence type="ECO:0000256" key="1">
    <source>
        <dbReference type="SAM" id="Phobius"/>
    </source>
</evidence>
<reference evidence="3 4" key="3">
    <citation type="submission" date="2020-02" db="EMBL/GenBank/DDBJ databases">
        <title>Sequencing the genomes of 1000 actinobacteria strains.</title>
        <authorList>
            <person name="Klenk H.-P."/>
        </authorList>
    </citation>
    <scope>NUCLEOTIDE SEQUENCE [LARGE SCALE GENOMIC DNA]</scope>
    <source>
        <strain evidence="3 4">DSM 45201</strain>
    </source>
</reference>
<protein>
    <submittedName>
        <fullName evidence="3">ZIP family zinc transporter</fullName>
    </submittedName>
</protein>
<gene>
    <name evidence="3" type="ORF">FB380_003773</name>
    <name evidence="2" type="ORF">GCM10011589_44760</name>
</gene>
<reference evidence="5" key="2">
    <citation type="journal article" date="2019" name="Int. J. Syst. Evol. Microbiol.">
        <title>The Global Catalogue of Microorganisms (GCM) 10K type strain sequencing project: providing services to taxonomists for standard genome sequencing and annotation.</title>
        <authorList>
            <consortium name="The Broad Institute Genomics Platform"/>
            <consortium name="The Broad Institute Genome Sequencing Center for Infectious Disease"/>
            <person name="Wu L."/>
            <person name="Ma J."/>
        </authorList>
    </citation>
    <scope>NUCLEOTIDE SEQUENCE [LARGE SCALE GENOMIC DNA]</scope>
    <source>
        <strain evidence="5">CGMCC 4.5581</strain>
    </source>
</reference>
<evidence type="ECO:0000313" key="3">
    <source>
        <dbReference type="EMBL" id="NIH69285.1"/>
    </source>
</evidence>
<organism evidence="3 4">
    <name type="scientific">Modestobacter marinus</name>
    <dbReference type="NCBI Taxonomy" id="477641"/>
    <lineage>
        <taxon>Bacteria</taxon>
        <taxon>Bacillati</taxon>
        <taxon>Actinomycetota</taxon>
        <taxon>Actinomycetes</taxon>
        <taxon>Geodermatophilales</taxon>
        <taxon>Geodermatophilaceae</taxon>
        <taxon>Modestobacter</taxon>
    </lineage>
</organism>
<feature type="transmembrane region" description="Helical" evidence="1">
    <location>
        <begin position="64"/>
        <end position="81"/>
    </location>
</feature>
<evidence type="ECO:0000313" key="5">
    <source>
        <dbReference type="Proteomes" id="UP000648663"/>
    </source>
</evidence>